<dbReference type="GO" id="GO:0003852">
    <property type="term" value="F:2-isopropylmalate synthase activity"/>
    <property type="evidence" value="ECO:0007669"/>
    <property type="project" value="TreeGrafter"/>
</dbReference>
<evidence type="ECO:0000259" key="2">
    <source>
        <dbReference type="PROSITE" id="PS50991"/>
    </source>
</evidence>
<dbReference type="GO" id="GO:0009098">
    <property type="term" value="P:L-leucine biosynthetic process"/>
    <property type="evidence" value="ECO:0007669"/>
    <property type="project" value="TreeGrafter"/>
</dbReference>
<dbReference type="PANTHER" id="PTHR10277">
    <property type="entry name" value="HOMOCITRATE SYNTHASE-RELATED"/>
    <property type="match status" value="1"/>
</dbReference>
<dbReference type="EMBL" id="NQXA01000016">
    <property type="protein sequence ID" value="PHQ28289.1"/>
    <property type="molecule type" value="Genomic_DNA"/>
</dbReference>
<organism evidence="3 4">
    <name type="scientific">Leeuwenhoekiella nanhaiensis</name>
    <dbReference type="NCBI Taxonomy" id="1655491"/>
    <lineage>
        <taxon>Bacteria</taxon>
        <taxon>Pseudomonadati</taxon>
        <taxon>Bacteroidota</taxon>
        <taxon>Flavobacteriia</taxon>
        <taxon>Flavobacteriales</taxon>
        <taxon>Flavobacteriaceae</taxon>
        <taxon>Leeuwenhoekiella</taxon>
    </lineage>
</organism>
<keyword evidence="4" id="KW-1185">Reference proteome</keyword>
<comment type="caution">
    <text evidence="3">The sequence shown here is derived from an EMBL/GenBank/DDBJ whole genome shotgun (WGS) entry which is preliminary data.</text>
</comment>
<evidence type="ECO:0000313" key="4">
    <source>
        <dbReference type="Proteomes" id="UP000229433"/>
    </source>
</evidence>
<evidence type="ECO:0000313" key="3">
    <source>
        <dbReference type="EMBL" id="PHQ28289.1"/>
    </source>
</evidence>
<name>A0A2G1VP84_9FLAO</name>
<dbReference type="InterPro" id="IPR050073">
    <property type="entry name" value="2-IPM_HCS-like"/>
</dbReference>
<dbReference type="SUPFAM" id="SSF51569">
    <property type="entry name" value="Aldolase"/>
    <property type="match status" value="1"/>
</dbReference>
<dbReference type="AlphaFoldDB" id="A0A2G1VP84"/>
<keyword evidence="1" id="KW-0464">Manganese</keyword>
<sequence length="516" mass="58660">MNKIKILDCTLRDGGYYTHWDFDKKLVEEYAKSIEQLPVDYVEVGYRSITLNGYLGKYFYCPIYVLEELKQWMPSKKLVVILNEKDIRPEHVEELLEPCIPYITLVRIAIDPGNMVRAILLAKEVKKLGFEVGFNVMYMSDWKKDDSFLNLLDGLENTIDYFYMVDSYGGVMPKDIIDIIRTVRSKIKIPIGFHGHNNLEMALANTITAMQEGCAIVDATITGMGRGAGNLKTELLLTYLEREGKIEVSFDNLSATVNSFENLKLDYNWGTSLPYMFSGAHSLPQKQVMEWVGLNRYPLGSILNALNNQKIAIEDNIKLPVFENVSKFKSALVLGGGPTSQIHQDAIKKILELHKDEFCLIHAGVRNIINYTTINNLQYYGLVGFEPQDVFQVIDSNQIDSKYFVYPPFPRKMGVSIPDNITAQAYELAELQFTEVDTDSPMAIAIQTALNLGVDDIYFIGFDGYDVNINQNQFVIANENQKIINDLIAYKKHLNICSLTPTKYENLKLNSIYSLI</sequence>
<proteinExistence type="predicted"/>
<reference evidence="3 4" key="1">
    <citation type="submission" date="2017-08" db="EMBL/GenBank/DDBJ databases">
        <title>The whole genome shortgun sequences of strain Leeuwenhoekiella nanhaiensis G18 from the South China Sea.</title>
        <authorList>
            <person name="Liu Q."/>
        </authorList>
    </citation>
    <scope>NUCLEOTIDE SEQUENCE [LARGE SCALE GENOMIC DNA]</scope>
    <source>
        <strain evidence="3 4">G18</strain>
    </source>
</reference>
<dbReference type="CDD" id="cd07944">
    <property type="entry name" value="DRE_TIM_HOA_like"/>
    <property type="match status" value="1"/>
</dbReference>
<protein>
    <recommendedName>
        <fullName evidence="2">Pyruvate carboxyltransferase domain-containing protein</fullName>
    </recommendedName>
</protein>
<dbReference type="PANTHER" id="PTHR10277:SF9">
    <property type="entry name" value="2-ISOPROPYLMALATE SYNTHASE 1, CHLOROPLASTIC-RELATED"/>
    <property type="match status" value="1"/>
</dbReference>
<dbReference type="OrthoDB" id="9804858at2"/>
<dbReference type="PROSITE" id="PS50991">
    <property type="entry name" value="PYR_CT"/>
    <property type="match status" value="1"/>
</dbReference>
<evidence type="ECO:0000256" key="1">
    <source>
        <dbReference type="ARBA" id="ARBA00023211"/>
    </source>
</evidence>
<dbReference type="InterPro" id="IPR000891">
    <property type="entry name" value="PYR_CT"/>
</dbReference>
<dbReference type="InterPro" id="IPR013785">
    <property type="entry name" value="Aldolase_TIM"/>
</dbReference>
<dbReference type="Pfam" id="PF00682">
    <property type="entry name" value="HMGL-like"/>
    <property type="match status" value="1"/>
</dbReference>
<gene>
    <name evidence="3" type="ORF">CJ305_15750</name>
</gene>
<accession>A0A2G1VP84</accession>
<dbReference type="Gene3D" id="3.20.20.70">
    <property type="entry name" value="Aldolase class I"/>
    <property type="match status" value="1"/>
</dbReference>
<dbReference type="RefSeq" id="WP_099647264.1">
    <property type="nucleotide sequence ID" value="NZ_KZ319298.1"/>
</dbReference>
<dbReference type="Proteomes" id="UP000229433">
    <property type="component" value="Unassembled WGS sequence"/>
</dbReference>
<feature type="domain" description="Pyruvate carboxyltransferase" evidence="2">
    <location>
        <begin position="4"/>
        <end position="256"/>
    </location>
</feature>